<accession>A0ABN1BKD2</accession>
<sequence length="259" mass="28829">MSAITRTNNRGTPEGDPTRRDPQARHEQRQDQTERSGASLPTHPSWRFQDRFELWVDWLERDSGGHWNPHQSVLQRSFRTREDTLLQAERFIGRGDFPMNGGSATPVTLLRNRREALLAAFREAEGDGVTLIREVIFPVGEYALSLKVTRERLADPIRASFGSAANPLRSLAGQPVKLTVLIEHPYDVLERAGGLLTLGDRAAQVGAHTQDFAAGTPVTGVPYRHATVSVSRGLLKKPLLYRYEVMEPDPEDPPSPPGP</sequence>
<evidence type="ECO:0000256" key="1">
    <source>
        <dbReference type="SAM" id="MobiDB-lite"/>
    </source>
</evidence>
<feature type="region of interest" description="Disordered" evidence="1">
    <location>
        <begin position="1"/>
        <end position="44"/>
    </location>
</feature>
<dbReference type="Proteomes" id="UP001500191">
    <property type="component" value="Unassembled WGS sequence"/>
</dbReference>
<gene>
    <name evidence="2" type="ORF">GCM10008937_03460</name>
</gene>
<feature type="compositionally biased region" description="Polar residues" evidence="1">
    <location>
        <begin position="1"/>
        <end position="11"/>
    </location>
</feature>
<reference evidence="2 3" key="1">
    <citation type="journal article" date="2019" name="Int. J. Syst. Evol. Microbiol.">
        <title>The Global Catalogue of Microorganisms (GCM) 10K type strain sequencing project: providing services to taxonomists for standard genome sequencing and annotation.</title>
        <authorList>
            <consortium name="The Broad Institute Genomics Platform"/>
            <consortium name="The Broad Institute Genome Sequencing Center for Infectious Disease"/>
            <person name="Wu L."/>
            <person name="Ma J."/>
        </authorList>
    </citation>
    <scope>NUCLEOTIDE SEQUENCE [LARGE SCALE GENOMIC DNA]</scope>
    <source>
        <strain evidence="2 3">JCM 14368</strain>
    </source>
</reference>
<proteinExistence type="predicted"/>
<name>A0ABN1BKD2_9DEIO</name>
<protein>
    <submittedName>
        <fullName evidence="2">Uncharacterized protein</fullName>
    </submittedName>
</protein>
<keyword evidence="3" id="KW-1185">Reference proteome</keyword>
<dbReference type="EMBL" id="BAAADB010000003">
    <property type="protein sequence ID" value="GAA0499523.1"/>
    <property type="molecule type" value="Genomic_DNA"/>
</dbReference>
<evidence type="ECO:0000313" key="2">
    <source>
        <dbReference type="EMBL" id="GAA0499523.1"/>
    </source>
</evidence>
<organism evidence="2 3">
    <name type="scientific">Deinococcus depolymerans</name>
    <dbReference type="NCBI Taxonomy" id="392408"/>
    <lineage>
        <taxon>Bacteria</taxon>
        <taxon>Thermotogati</taxon>
        <taxon>Deinococcota</taxon>
        <taxon>Deinococci</taxon>
        <taxon>Deinococcales</taxon>
        <taxon>Deinococcaceae</taxon>
        <taxon>Deinococcus</taxon>
    </lineage>
</organism>
<evidence type="ECO:0000313" key="3">
    <source>
        <dbReference type="Proteomes" id="UP001500191"/>
    </source>
</evidence>
<dbReference type="RefSeq" id="WP_343755366.1">
    <property type="nucleotide sequence ID" value="NZ_BAAADB010000003.1"/>
</dbReference>
<feature type="compositionally biased region" description="Basic and acidic residues" evidence="1">
    <location>
        <begin position="16"/>
        <end position="34"/>
    </location>
</feature>
<comment type="caution">
    <text evidence="2">The sequence shown here is derived from an EMBL/GenBank/DDBJ whole genome shotgun (WGS) entry which is preliminary data.</text>
</comment>